<dbReference type="NCBIfam" id="TIGR01983">
    <property type="entry name" value="UbiG"/>
    <property type="match status" value="1"/>
</dbReference>
<dbReference type="InterPro" id="IPR013216">
    <property type="entry name" value="Methyltransf_11"/>
</dbReference>
<evidence type="ECO:0000256" key="1">
    <source>
        <dbReference type="ARBA" id="ARBA00022603"/>
    </source>
</evidence>
<keyword evidence="2 6" id="KW-0808">Transferase</keyword>
<keyword evidence="1 6" id="KW-0489">Methyltransferase</keyword>
<dbReference type="InterPro" id="IPR029063">
    <property type="entry name" value="SAM-dependent_MTases_sf"/>
</dbReference>
<dbReference type="GO" id="GO:0102208">
    <property type="term" value="F:2-polyprenyl-6-hydroxyphenol methylase activity"/>
    <property type="evidence" value="ECO:0007669"/>
    <property type="project" value="UniProtKB-EC"/>
</dbReference>
<keyword evidence="4" id="KW-0949">S-adenosyl-L-methionine</keyword>
<dbReference type="PANTHER" id="PTHR43464:SF19">
    <property type="entry name" value="UBIQUINONE BIOSYNTHESIS O-METHYLTRANSFERASE, MITOCHONDRIAL"/>
    <property type="match status" value="1"/>
</dbReference>
<gene>
    <name evidence="6" type="primary">ubiG</name>
    <name evidence="6" type="ORF">JQC93_10155</name>
</gene>
<accession>A0ABS2HLK4</accession>
<dbReference type="InterPro" id="IPR010233">
    <property type="entry name" value="UbiG_MeTrfase"/>
</dbReference>
<dbReference type="GO" id="GO:0061542">
    <property type="term" value="F:3-demethylubiquinol 3-O-methyltransferase activity"/>
    <property type="evidence" value="ECO:0007669"/>
    <property type="project" value="UniProtKB-EC"/>
</dbReference>
<keyword evidence="7" id="KW-1185">Reference proteome</keyword>
<dbReference type="EMBL" id="JAFEUM010000003">
    <property type="protein sequence ID" value="MBM7036762.1"/>
    <property type="molecule type" value="Genomic_DNA"/>
</dbReference>
<dbReference type="PANTHER" id="PTHR43464">
    <property type="entry name" value="METHYLTRANSFERASE"/>
    <property type="match status" value="1"/>
</dbReference>
<dbReference type="EC" id="2.1.1.222" evidence="6"/>
<dbReference type="CDD" id="cd02440">
    <property type="entry name" value="AdoMet_MTases"/>
    <property type="match status" value="1"/>
</dbReference>
<dbReference type="RefSeq" id="WP_205158319.1">
    <property type="nucleotide sequence ID" value="NZ_JAFEUM010000003.1"/>
</dbReference>
<sequence length="248" mass="27489">MLLKNRLSIPAKNGAHSANIDAAEVAKFDQLAHDWRDPNGRFSSVLAFNQVRLGYIQQQIIDHFGDKSISILDVGCGAGLLTQPLAELGHRVVGIDASHVNVRVATHHGKGIDNLEYRHCLSGEMLSENKHFDLVLNTEVLEHVPDPSQLLEECAQLVHSQGMMILATLNRTWQSFLIGIIGAEYVLRALPIGTHDWRAFVTPQELENTLKPLGFHLGRATGMSYNPLTKKWRTTASTAVNYLVSVTR</sequence>
<reference evidence="6 7" key="1">
    <citation type="submission" date="2021-02" db="EMBL/GenBank/DDBJ databases">
        <authorList>
            <person name="Park J.-S."/>
        </authorList>
    </citation>
    <scope>NUCLEOTIDE SEQUENCE [LARGE SCALE GENOMIC DNA]</scope>
    <source>
        <strain evidence="6 7">188UL20-2</strain>
    </source>
</reference>
<evidence type="ECO:0000256" key="3">
    <source>
        <dbReference type="ARBA" id="ARBA00022688"/>
    </source>
</evidence>
<protein>
    <submittedName>
        <fullName evidence="6">Bifunctional 2-polyprenyl-6-hydroxyphenol methylase/3-demethylubiquinol 3-O-methyltransferase UbiG</fullName>
        <ecNumber evidence="6">2.1.1.222</ecNumber>
        <ecNumber evidence="6">2.1.1.64</ecNumber>
    </submittedName>
</protein>
<organism evidence="6 7">
    <name type="scientific">Vibrio ulleungensis</name>
    <dbReference type="NCBI Taxonomy" id="2807619"/>
    <lineage>
        <taxon>Bacteria</taxon>
        <taxon>Pseudomonadati</taxon>
        <taxon>Pseudomonadota</taxon>
        <taxon>Gammaproteobacteria</taxon>
        <taxon>Vibrionales</taxon>
        <taxon>Vibrionaceae</taxon>
        <taxon>Vibrio</taxon>
    </lineage>
</organism>
<dbReference type="SUPFAM" id="SSF53335">
    <property type="entry name" value="S-adenosyl-L-methionine-dependent methyltransferases"/>
    <property type="match status" value="1"/>
</dbReference>
<evidence type="ECO:0000256" key="2">
    <source>
        <dbReference type="ARBA" id="ARBA00022679"/>
    </source>
</evidence>
<name>A0ABS2HLK4_9VIBR</name>
<evidence type="ECO:0000259" key="5">
    <source>
        <dbReference type="Pfam" id="PF08241"/>
    </source>
</evidence>
<evidence type="ECO:0000313" key="7">
    <source>
        <dbReference type="Proteomes" id="UP000809621"/>
    </source>
</evidence>
<dbReference type="Proteomes" id="UP000809621">
    <property type="component" value="Unassembled WGS sequence"/>
</dbReference>
<comment type="caution">
    <text evidence="6">The sequence shown here is derived from an EMBL/GenBank/DDBJ whole genome shotgun (WGS) entry which is preliminary data.</text>
</comment>
<evidence type="ECO:0000313" key="6">
    <source>
        <dbReference type="EMBL" id="MBM7036762.1"/>
    </source>
</evidence>
<keyword evidence="3" id="KW-0831">Ubiquinone biosynthesis</keyword>
<dbReference type="Pfam" id="PF08241">
    <property type="entry name" value="Methyltransf_11"/>
    <property type="match status" value="1"/>
</dbReference>
<dbReference type="EC" id="2.1.1.64" evidence="6"/>
<dbReference type="Gene3D" id="3.40.50.150">
    <property type="entry name" value="Vaccinia Virus protein VP39"/>
    <property type="match status" value="1"/>
</dbReference>
<feature type="domain" description="Methyltransferase type 11" evidence="5">
    <location>
        <begin position="72"/>
        <end position="165"/>
    </location>
</feature>
<dbReference type="GO" id="GO:0032259">
    <property type="term" value="P:methylation"/>
    <property type="evidence" value="ECO:0007669"/>
    <property type="project" value="UniProtKB-KW"/>
</dbReference>
<proteinExistence type="predicted"/>
<evidence type="ECO:0000256" key="4">
    <source>
        <dbReference type="ARBA" id="ARBA00022691"/>
    </source>
</evidence>